<dbReference type="HOGENOM" id="CLU_020178_1_0_1"/>
<organism evidence="3 4">
    <name type="scientific">Pestalotiopsis fici (strain W106-1 / CGMCC3.15140)</name>
    <dbReference type="NCBI Taxonomy" id="1229662"/>
    <lineage>
        <taxon>Eukaryota</taxon>
        <taxon>Fungi</taxon>
        <taxon>Dikarya</taxon>
        <taxon>Ascomycota</taxon>
        <taxon>Pezizomycotina</taxon>
        <taxon>Sordariomycetes</taxon>
        <taxon>Xylariomycetidae</taxon>
        <taxon>Amphisphaeriales</taxon>
        <taxon>Sporocadaceae</taxon>
        <taxon>Pestalotiopsis</taxon>
    </lineage>
</organism>
<dbReference type="PANTHER" id="PTHR34814:SF1">
    <property type="entry name" value="NITROSOGUANIDINE RESISTANCE PROTEIN SNG1"/>
    <property type="match status" value="1"/>
</dbReference>
<keyword evidence="1" id="KW-0472">Membrane</keyword>
<keyword evidence="1" id="KW-1133">Transmembrane helix</keyword>
<name>W3WTI0_PESFW</name>
<dbReference type="OMA" id="WTMVNLR"/>
<keyword evidence="1" id="KW-0812">Transmembrane</keyword>
<evidence type="ECO:0000256" key="1">
    <source>
        <dbReference type="SAM" id="Phobius"/>
    </source>
</evidence>
<dbReference type="eggNOG" id="ENOG502QUA0">
    <property type="taxonomic scope" value="Eukaryota"/>
</dbReference>
<reference evidence="4" key="1">
    <citation type="journal article" date="2015" name="BMC Genomics">
        <title>Genomic and transcriptomic analysis of the endophytic fungus Pestalotiopsis fici reveals its lifestyle and high potential for synthesis of natural products.</title>
        <authorList>
            <person name="Wang X."/>
            <person name="Zhang X."/>
            <person name="Liu L."/>
            <person name="Xiang M."/>
            <person name="Wang W."/>
            <person name="Sun X."/>
            <person name="Che Y."/>
            <person name="Guo L."/>
            <person name="Liu G."/>
            <person name="Guo L."/>
            <person name="Wang C."/>
            <person name="Yin W.B."/>
            <person name="Stadler M."/>
            <person name="Zhang X."/>
            <person name="Liu X."/>
        </authorList>
    </citation>
    <scope>NUCLEOTIDE SEQUENCE [LARGE SCALE GENOMIC DNA]</scope>
    <source>
        <strain evidence="4">W106-1 / CGMCC3.15140</strain>
    </source>
</reference>
<evidence type="ECO:0000313" key="3">
    <source>
        <dbReference type="EMBL" id="ETS76141.1"/>
    </source>
</evidence>
<feature type="transmembrane region" description="Helical" evidence="1">
    <location>
        <begin position="272"/>
        <end position="291"/>
    </location>
</feature>
<gene>
    <name evidence="3" type="ORF">PFICI_11528</name>
</gene>
<dbReference type="KEGG" id="pfy:PFICI_11528"/>
<dbReference type="EMBL" id="KI912117">
    <property type="protein sequence ID" value="ETS76141.1"/>
    <property type="molecule type" value="Genomic_DNA"/>
</dbReference>
<dbReference type="GeneID" id="19276541"/>
<evidence type="ECO:0000259" key="2">
    <source>
        <dbReference type="Pfam" id="PF12051"/>
    </source>
</evidence>
<evidence type="ECO:0000313" key="4">
    <source>
        <dbReference type="Proteomes" id="UP000030651"/>
    </source>
</evidence>
<feature type="transmembrane region" description="Helical" evidence="1">
    <location>
        <begin position="61"/>
        <end position="82"/>
    </location>
</feature>
<dbReference type="InterPro" id="IPR022703">
    <property type="entry name" value="DUF3533"/>
</dbReference>
<dbReference type="GO" id="GO:0016020">
    <property type="term" value="C:membrane"/>
    <property type="evidence" value="ECO:0007669"/>
    <property type="project" value="TreeGrafter"/>
</dbReference>
<protein>
    <recommendedName>
        <fullName evidence="2">DUF3533 domain-containing protein</fullName>
    </recommendedName>
</protein>
<feature type="transmembrane region" description="Helical" evidence="1">
    <location>
        <begin position="312"/>
        <end position="343"/>
    </location>
</feature>
<sequence length="518" mass="58123">MANNRSPSRRGSDDTLNDTMRVLDAEDGTFHSARHYRQPHRSVGFWHQGLSKVRAEVIKKWALTVLILIVFIMAVLALYWAVLSRVQDNMRSLTVQVVDFDGQVAPYDSVVPFIGPMVTELAQQTMDMVDVPSVGYEIVPVRSFDWDPIAVRQSVYDFHSYAAIIVNPNATALLVDAVASGNATYDPTGAIQMIILSARSESTYYNYIIPQLQAFTDKLMSQFGPAWTQRLASNDSVTKEMLSAAPTAVNPGISPLMIDLRPFQPAAATPSVSIGLIYLIIMAFFSFSFFLPIHMQYIQPAGHPPLHFWQFIVWRWVATVTVYFLVSLAYSLVSLAFQIPFWTPPGSSVDVAFGATAYGRGSFPVYWMINFVGMIALGLACENVAMIVGQPWTALWLIFWVISNVSTGFYSLDLAPGFFKWGYAWPLHNIVEASRSLLFDLHSRIGLNFGILAAWCAINTALFPLCCYFMRWKMEHGQRKSQKAQDRYSVDTNNGQLEFAKEQGQLPPIRKRGFLRGV</sequence>
<dbReference type="FunCoup" id="W3WTI0">
    <property type="interactions" value="26"/>
</dbReference>
<dbReference type="PANTHER" id="PTHR34814">
    <property type="entry name" value="NITROSOGUANIDINE RESISTANCE PROTEIN SNG1"/>
    <property type="match status" value="1"/>
</dbReference>
<dbReference type="OrthoDB" id="2140105at2759"/>
<accession>W3WTI0</accession>
<feature type="transmembrane region" description="Helical" evidence="1">
    <location>
        <begin position="445"/>
        <end position="470"/>
    </location>
</feature>
<dbReference type="Pfam" id="PF12051">
    <property type="entry name" value="DUF3533"/>
    <property type="match status" value="1"/>
</dbReference>
<dbReference type="AlphaFoldDB" id="W3WTI0"/>
<proteinExistence type="predicted"/>
<dbReference type="Proteomes" id="UP000030651">
    <property type="component" value="Unassembled WGS sequence"/>
</dbReference>
<dbReference type="InParanoid" id="W3WTI0"/>
<dbReference type="InterPro" id="IPR053001">
    <property type="entry name" value="MNNG_permease-like"/>
</dbReference>
<feature type="domain" description="DUF3533" evidence="2">
    <location>
        <begin position="65"/>
        <end position="460"/>
    </location>
</feature>
<dbReference type="RefSeq" id="XP_007838300.1">
    <property type="nucleotide sequence ID" value="XM_007840109.1"/>
</dbReference>
<feature type="transmembrane region" description="Helical" evidence="1">
    <location>
        <begin position="393"/>
        <end position="412"/>
    </location>
</feature>
<feature type="transmembrane region" description="Helical" evidence="1">
    <location>
        <begin position="363"/>
        <end position="381"/>
    </location>
</feature>
<keyword evidence="4" id="KW-1185">Reference proteome</keyword>